<organism evidence="8 9">
    <name type="scientific">Pseudonocardia oroxyli</name>
    <dbReference type="NCBI Taxonomy" id="366584"/>
    <lineage>
        <taxon>Bacteria</taxon>
        <taxon>Bacillati</taxon>
        <taxon>Actinomycetota</taxon>
        <taxon>Actinomycetes</taxon>
        <taxon>Pseudonocardiales</taxon>
        <taxon>Pseudonocardiaceae</taxon>
        <taxon>Pseudonocardia</taxon>
    </lineage>
</organism>
<evidence type="ECO:0000256" key="2">
    <source>
        <dbReference type="ARBA" id="ARBA00008973"/>
    </source>
</evidence>
<name>A0A1G8E8K3_PSEOR</name>
<dbReference type="Pfam" id="PF03180">
    <property type="entry name" value="Lipoprotein_9"/>
    <property type="match status" value="1"/>
</dbReference>
<evidence type="ECO:0000313" key="9">
    <source>
        <dbReference type="Proteomes" id="UP000198967"/>
    </source>
</evidence>
<evidence type="ECO:0000313" key="8">
    <source>
        <dbReference type="EMBL" id="SDH66191.1"/>
    </source>
</evidence>
<accession>A0A1G8E8K3</accession>
<keyword evidence="4" id="KW-0472">Membrane</keyword>
<evidence type="ECO:0000256" key="7">
    <source>
        <dbReference type="SAM" id="SignalP"/>
    </source>
</evidence>
<gene>
    <name evidence="8" type="ORF">SAMN05216377_1329</name>
</gene>
<proteinExistence type="inferred from homology"/>
<dbReference type="OrthoDB" id="9812878at2"/>
<dbReference type="PROSITE" id="PS51257">
    <property type="entry name" value="PROKAR_LIPOPROTEIN"/>
    <property type="match status" value="1"/>
</dbReference>
<keyword evidence="9" id="KW-1185">Reference proteome</keyword>
<dbReference type="Gene3D" id="3.40.190.10">
    <property type="entry name" value="Periplasmic binding protein-like II"/>
    <property type="match status" value="2"/>
</dbReference>
<keyword evidence="6" id="KW-0449">Lipoprotein</keyword>
<comment type="subcellular location">
    <subcellularLocation>
        <location evidence="1">Membrane</location>
        <topology evidence="1">Lipid-anchor</topology>
    </subcellularLocation>
</comment>
<evidence type="ECO:0000256" key="6">
    <source>
        <dbReference type="ARBA" id="ARBA00023288"/>
    </source>
</evidence>
<sequence>MRSSRLSRALLHRADGRLRTLCLLVPAALLAAACAAPGAAPSGSDSGGQTVSIGVADASENYWNVYKTKAAEAGITVNLVNFTDYNQPNPALSQGQLQLNEFQHLQYLANYNVKNNDTLVPIGATAVYPLPLYSLAHTSLDQIPQGGKVAIPNDPTNQARALLVLQSAKLITLKDGGNSLSTPNDVDTAASRVQVLPVDAAQTAANLNGVDAAIVNNNYATAANLGQDKVLYAEDPDSDAAKPYINAFVSRAADKDNPIYLKLAEIYHDPAVIEAAKRDLGSGGVFKTNDAADLQATTAQIEDTIRAAGRG</sequence>
<dbReference type="STRING" id="366584.SAMN05216377_1329"/>
<keyword evidence="3 7" id="KW-0732">Signal</keyword>
<reference evidence="8 9" key="1">
    <citation type="submission" date="2016-10" db="EMBL/GenBank/DDBJ databases">
        <authorList>
            <person name="de Groot N.N."/>
        </authorList>
    </citation>
    <scope>NUCLEOTIDE SEQUENCE [LARGE SCALE GENOMIC DNA]</scope>
    <source>
        <strain evidence="8 9">CGMCC 4.3143</strain>
    </source>
</reference>
<dbReference type="GO" id="GO:0016020">
    <property type="term" value="C:membrane"/>
    <property type="evidence" value="ECO:0007669"/>
    <property type="project" value="UniProtKB-SubCell"/>
</dbReference>
<feature type="chain" id="PRO_5011461095" evidence="7">
    <location>
        <begin position="36"/>
        <end position="311"/>
    </location>
</feature>
<dbReference type="RefSeq" id="WP_093089812.1">
    <property type="nucleotide sequence ID" value="NZ_FNBE01000032.1"/>
</dbReference>
<feature type="signal peptide" evidence="7">
    <location>
        <begin position="1"/>
        <end position="35"/>
    </location>
</feature>
<evidence type="ECO:0000256" key="3">
    <source>
        <dbReference type="ARBA" id="ARBA00022729"/>
    </source>
</evidence>
<dbReference type="EMBL" id="FNBE01000032">
    <property type="protein sequence ID" value="SDH66191.1"/>
    <property type="molecule type" value="Genomic_DNA"/>
</dbReference>
<protein>
    <submittedName>
        <fullName evidence="8">D-methionine transport system substrate-binding protein</fullName>
    </submittedName>
</protein>
<dbReference type="SUPFAM" id="SSF53850">
    <property type="entry name" value="Periplasmic binding protein-like II"/>
    <property type="match status" value="1"/>
</dbReference>
<comment type="similarity">
    <text evidence="2">Belongs to the NlpA lipoprotein family.</text>
</comment>
<dbReference type="InterPro" id="IPR004872">
    <property type="entry name" value="Lipoprotein_NlpA"/>
</dbReference>
<dbReference type="PANTHER" id="PTHR30429:SF3">
    <property type="entry name" value="LIPOPROTEIN"/>
    <property type="match status" value="1"/>
</dbReference>
<dbReference type="Proteomes" id="UP000198967">
    <property type="component" value="Unassembled WGS sequence"/>
</dbReference>
<keyword evidence="5" id="KW-0564">Palmitate</keyword>
<evidence type="ECO:0000256" key="1">
    <source>
        <dbReference type="ARBA" id="ARBA00004635"/>
    </source>
</evidence>
<evidence type="ECO:0000256" key="5">
    <source>
        <dbReference type="ARBA" id="ARBA00023139"/>
    </source>
</evidence>
<evidence type="ECO:0000256" key="4">
    <source>
        <dbReference type="ARBA" id="ARBA00023136"/>
    </source>
</evidence>
<dbReference type="PANTHER" id="PTHR30429">
    <property type="entry name" value="D-METHIONINE-BINDING LIPOPROTEIN METQ"/>
    <property type="match status" value="1"/>
</dbReference>
<dbReference type="AlphaFoldDB" id="A0A1G8E8K3"/>